<proteinExistence type="predicted"/>
<evidence type="ECO:0000313" key="1">
    <source>
        <dbReference type="EMBL" id="OEF99147.1"/>
    </source>
</evidence>
<evidence type="ECO:0000313" key="2">
    <source>
        <dbReference type="Proteomes" id="UP000243739"/>
    </source>
</evidence>
<gene>
    <name evidence="1" type="ORF">BHF71_10115</name>
</gene>
<dbReference type="AlphaFoldDB" id="A0A1D2YTY4"/>
<dbReference type="Proteomes" id="UP000243739">
    <property type="component" value="Unassembled WGS sequence"/>
</dbReference>
<protein>
    <submittedName>
        <fullName evidence="1">Uncharacterized protein</fullName>
    </submittedName>
</protein>
<accession>A0A1D2YTY4</accession>
<reference evidence="1 2" key="1">
    <citation type="submission" date="2016-09" db="EMBL/GenBank/DDBJ databases">
        <title>Draft genome sequence for the type strain of Vulcanibacillus modesticaldus BR, a strictly anaerobic, moderately thermophilic, and nitrate-reducing bacterium from deep sea-hydrothermal vents of the Mid-Atlantic Ridge.</title>
        <authorList>
            <person name="Abin C.A."/>
            <person name="Hollibaugh J.T."/>
        </authorList>
    </citation>
    <scope>NUCLEOTIDE SEQUENCE [LARGE SCALE GENOMIC DNA]</scope>
    <source>
        <strain evidence="1 2">BR</strain>
    </source>
</reference>
<keyword evidence="2" id="KW-1185">Reference proteome</keyword>
<organism evidence="1 2">
    <name type="scientific">Vulcanibacillus modesticaldus</name>
    <dbReference type="NCBI Taxonomy" id="337097"/>
    <lineage>
        <taxon>Bacteria</taxon>
        <taxon>Bacillati</taxon>
        <taxon>Bacillota</taxon>
        <taxon>Bacilli</taxon>
        <taxon>Bacillales</taxon>
        <taxon>Bacillaceae</taxon>
        <taxon>Vulcanibacillus</taxon>
    </lineage>
</organism>
<sequence length="88" mass="10698">MTDKEKLYYLIREFIKGNYTPAVFCNEFTVQYNPYKFSKFSINPHPPIINTHHNTFEEKMRGKNPKQIIKNLVSRDYYYNLIQYIIEP</sequence>
<dbReference type="EMBL" id="MIJF01000033">
    <property type="protein sequence ID" value="OEF99147.1"/>
    <property type="molecule type" value="Genomic_DNA"/>
</dbReference>
<comment type="caution">
    <text evidence="1">The sequence shown here is derived from an EMBL/GenBank/DDBJ whole genome shotgun (WGS) entry which is preliminary data.</text>
</comment>
<name>A0A1D2YTY4_9BACI</name>